<dbReference type="AlphaFoldDB" id="A0A4R3Q2V6"/>
<feature type="transmembrane region" description="Helical" evidence="5">
    <location>
        <begin position="224"/>
        <end position="243"/>
    </location>
</feature>
<feature type="transmembrane region" description="Helical" evidence="5">
    <location>
        <begin position="310"/>
        <end position="334"/>
    </location>
</feature>
<evidence type="ECO:0000259" key="6">
    <source>
        <dbReference type="Pfam" id="PF04932"/>
    </source>
</evidence>
<evidence type="ECO:0000313" key="7">
    <source>
        <dbReference type="EMBL" id="TCU15443.1"/>
    </source>
</evidence>
<accession>A0A4R3Q2V6</accession>
<evidence type="ECO:0000256" key="1">
    <source>
        <dbReference type="ARBA" id="ARBA00004141"/>
    </source>
</evidence>
<feature type="transmembrane region" description="Helical" evidence="5">
    <location>
        <begin position="28"/>
        <end position="44"/>
    </location>
</feature>
<dbReference type="EMBL" id="SMBJ01000022">
    <property type="protein sequence ID" value="TCU15443.1"/>
    <property type="molecule type" value="Genomic_DNA"/>
</dbReference>
<proteinExistence type="predicted"/>
<keyword evidence="3 5" id="KW-1133">Transmembrane helix</keyword>
<comment type="subcellular location">
    <subcellularLocation>
        <location evidence="1">Membrane</location>
        <topology evidence="1">Multi-pass membrane protein</topology>
    </subcellularLocation>
</comment>
<feature type="transmembrane region" description="Helical" evidence="5">
    <location>
        <begin position="107"/>
        <end position="132"/>
    </location>
</feature>
<evidence type="ECO:0000256" key="5">
    <source>
        <dbReference type="SAM" id="Phobius"/>
    </source>
</evidence>
<feature type="transmembrane region" description="Helical" evidence="5">
    <location>
        <begin position="201"/>
        <end position="217"/>
    </location>
</feature>
<protein>
    <submittedName>
        <fullName evidence="7">O-antigen ligase</fullName>
    </submittedName>
</protein>
<keyword evidence="4 5" id="KW-0472">Membrane</keyword>
<dbReference type="Proteomes" id="UP000295547">
    <property type="component" value="Unassembled WGS sequence"/>
</dbReference>
<gene>
    <name evidence="7" type="ORF">EV130_12225</name>
</gene>
<feature type="domain" description="O-antigen ligase-related" evidence="6">
    <location>
        <begin position="188"/>
        <end position="327"/>
    </location>
</feature>
<evidence type="ECO:0000313" key="8">
    <source>
        <dbReference type="Proteomes" id="UP000295547"/>
    </source>
</evidence>
<feature type="transmembrane region" description="Helical" evidence="5">
    <location>
        <begin position="152"/>
        <end position="172"/>
    </location>
</feature>
<dbReference type="GO" id="GO:0016874">
    <property type="term" value="F:ligase activity"/>
    <property type="evidence" value="ECO:0007669"/>
    <property type="project" value="UniProtKB-KW"/>
</dbReference>
<keyword evidence="2 5" id="KW-0812">Transmembrane</keyword>
<dbReference type="InterPro" id="IPR051533">
    <property type="entry name" value="WaaL-like"/>
</dbReference>
<keyword evidence="7" id="KW-0436">Ligase</keyword>
<feature type="transmembrane region" description="Helical" evidence="5">
    <location>
        <begin position="179"/>
        <end position="195"/>
    </location>
</feature>
<dbReference type="InterPro" id="IPR007016">
    <property type="entry name" value="O-antigen_ligase-rel_domated"/>
</dbReference>
<dbReference type="PANTHER" id="PTHR37422:SF13">
    <property type="entry name" value="LIPOPOLYSACCHARIDE BIOSYNTHESIS PROTEIN PA4999-RELATED"/>
    <property type="match status" value="1"/>
</dbReference>
<keyword evidence="8" id="KW-1185">Reference proteome</keyword>
<evidence type="ECO:0000256" key="3">
    <source>
        <dbReference type="ARBA" id="ARBA00022989"/>
    </source>
</evidence>
<feature type="transmembrane region" description="Helical" evidence="5">
    <location>
        <begin position="82"/>
        <end position="100"/>
    </location>
</feature>
<dbReference type="RefSeq" id="WP_132662546.1">
    <property type="nucleotide sequence ID" value="NZ_SMBJ01000022.1"/>
</dbReference>
<sequence>MNFLMPLTIFLAFIPISLDTPIGYISPVDLAIVLMGLPLIMNLSSPRLDPRAKKMLALSFVTYAVWVACCVLNGGPIDPSSLIKYFIFMVAIPIIVAINVPANKKGYFYFSFSEMFSYAGLMLAAIVVLQIARGQALTQSGDSYYVIIANQLVHKNTVGALLVFSTIGAAWCAFRNNSLIHLGSTFFQLMVTLVIGNRSSFLVEGVFVGIVILSAGINRRTMRTLIICGVIGILGGTFAYPTGMLDAQIERLTSLGSVNDGELTDASARLVLWDYAWRLIVQQPFLGYGFGNFLYSADDWLDGRIEPHNAFLQIIYAVGIFGFVAFMIMFIIGLRSRNRGVDSKPLSLMIYAYAANAMVGIIWLRGEGHLFWMLFFILSMGYERSHLTVEQLAHASRNRLVRQINTYAR</sequence>
<reference evidence="7 8" key="1">
    <citation type="submission" date="2019-03" db="EMBL/GenBank/DDBJ databases">
        <title>Genomic Encyclopedia of Type Strains, Phase IV (KMG-V): Genome sequencing to study the core and pangenomes of soil and plant-associated prokaryotes.</title>
        <authorList>
            <person name="Whitman W."/>
        </authorList>
    </citation>
    <scope>NUCLEOTIDE SEQUENCE [LARGE SCALE GENOMIC DNA]</scope>
    <source>
        <strain evidence="7 8">Gr42</strain>
    </source>
</reference>
<dbReference type="OrthoDB" id="4391260at2"/>
<evidence type="ECO:0000256" key="2">
    <source>
        <dbReference type="ARBA" id="ARBA00022692"/>
    </source>
</evidence>
<evidence type="ECO:0000256" key="4">
    <source>
        <dbReference type="ARBA" id="ARBA00023136"/>
    </source>
</evidence>
<feature type="transmembrane region" description="Helical" evidence="5">
    <location>
        <begin position="346"/>
        <end position="364"/>
    </location>
</feature>
<dbReference type="PANTHER" id="PTHR37422">
    <property type="entry name" value="TEICHURONIC ACID BIOSYNTHESIS PROTEIN TUAE"/>
    <property type="match status" value="1"/>
</dbReference>
<name>A0A4R3Q2V6_9HYPH</name>
<feature type="transmembrane region" description="Helical" evidence="5">
    <location>
        <begin position="56"/>
        <end position="76"/>
    </location>
</feature>
<dbReference type="GO" id="GO:0016020">
    <property type="term" value="C:membrane"/>
    <property type="evidence" value="ECO:0007669"/>
    <property type="project" value="UniProtKB-SubCell"/>
</dbReference>
<organism evidence="7 8">
    <name type="scientific">Rhizobium azibense</name>
    <dbReference type="NCBI Taxonomy" id="1136135"/>
    <lineage>
        <taxon>Bacteria</taxon>
        <taxon>Pseudomonadati</taxon>
        <taxon>Pseudomonadota</taxon>
        <taxon>Alphaproteobacteria</taxon>
        <taxon>Hyphomicrobiales</taxon>
        <taxon>Rhizobiaceae</taxon>
        <taxon>Rhizobium/Agrobacterium group</taxon>
        <taxon>Rhizobium</taxon>
    </lineage>
</organism>
<comment type="caution">
    <text evidence="7">The sequence shown here is derived from an EMBL/GenBank/DDBJ whole genome shotgun (WGS) entry which is preliminary data.</text>
</comment>
<dbReference type="Pfam" id="PF04932">
    <property type="entry name" value="Wzy_C"/>
    <property type="match status" value="1"/>
</dbReference>